<dbReference type="InterPro" id="IPR001494">
    <property type="entry name" value="Importin-beta_N"/>
</dbReference>
<name>S8CS94_9LAMI</name>
<sequence>MEVSAADLRVILSLLTDSLSAEMSVRKPAETALAQFEARPGFCSCLMEVIAANDLALQSDVRLLASVFLKNTVTRHWRNRRDSSSISNEEKLHLRQKLLTHLAEENYQIALTLAILISKIARIDYPREWPDLFSALALKLQSADVLTSHRIFMILFRSLKELSTKRLTCDQKVFAE</sequence>
<protein>
    <recommendedName>
        <fullName evidence="4">Importin N-terminal domain-containing protein</fullName>
    </recommendedName>
</protein>
<evidence type="ECO:0000256" key="2">
    <source>
        <dbReference type="ARBA" id="ARBA00022448"/>
    </source>
</evidence>
<dbReference type="GO" id="GO:0031267">
    <property type="term" value="F:small GTPase binding"/>
    <property type="evidence" value="ECO:0007669"/>
    <property type="project" value="InterPro"/>
</dbReference>
<dbReference type="AlphaFoldDB" id="S8CS94"/>
<dbReference type="Gene3D" id="1.25.10.10">
    <property type="entry name" value="Leucine-rich Repeat Variant"/>
    <property type="match status" value="1"/>
</dbReference>
<feature type="domain" description="Importin N-terminal" evidence="4">
    <location>
        <begin position="29"/>
        <end position="104"/>
    </location>
</feature>
<dbReference type="GO" id="GO:0005829">
    <property type="term" value="C:cytosol"/>
    <property type="evidence" value="ECO:0007669"/>
    <property type="project" value="TreeGrafter"/>
</dbReference>
<proteinExistence type="predicted"/>
<reference evidence="5 6" key="1">
    <citation type="journal article" date="2013" name="BMC Genomics">
        <title>The miniature genome of a carnivorous plant Genlisea aurea contains a low number of genes and short non-coding sequences.</title>
        <authorList>
            <person name="Leushkin E.V."/>
            <person name="Sutormin R.A."/>
            <person name="Nabieva E.R."/>
            <person name="Penin A.A."/>
            <person name="Kondrashov A.S."/>
            <person name="Logacheva M.D."/>
        </authorList>
    </citation>
    <scope>NUCLEOTIDE SEQUENCE [LARGE SCALE GENOMIC DNA]</scope>
</reference>
<dbReference type="InterPro" id="IPR016024">
    <property type="entry name" value="ARM-type_fold"/>
</dbReference>
<dbReference type="PANTHER" id="PTHR10997">
    <property type="entry name" value="IMPORTIN-7, 8, 11"/>
    <property type="match status" value="1"/>
</dbReference>
<dbReference type="SMART" id="SM00913">
    <property type="entry name" value="IBN_N"/>
    <property type="match status" value="1"/>
</dbReference>
<dbReference type="GO" id="GO:0006606">
    <property type="term" value="P:protein import into nucleus"/>
    <property type="evidence" value="ECO:0007669"/>
    <property type="project" value="TreeGrafter"/>
</dbReference>
<dbReference type="GO" id="GO:0005635">
    <property type="term" value="C:nuclear envelope"/>
    <property type="evidence" value="ECO:0007669"/>
    <property type="project" value="TreeGrafter"/>
</dbReference>
<evidence type="ECO:0000313" key="5">
    <source>
        <dbReference type="EMBL" id="EPS70129.1"/>
    </source>
</evidence>
<evidence type="ECO:0000256" key="3">
    <source>
        <dbReference type="ARBA" id="ARBA00023242"/>
    </source>
</evidence>
<evidence type="ECO:0000313" key="6">
    <source>
        <dbReference type="Proteomes" id="UP000015453"/>
    </source>
</evidence>
<dbReference type="EMBL" id="AUSU01001814">
    <property type="protein sequence ID" value="EPS70129.1"/>
    <property type="molecule type" value="Genomic_DNA"/>
</dbReference>
<accession>S8CS94</accession>
<feature type="non-terminal residue" evidence="5">
    <location>
        <position position="176"/>
    </location>
</feature>
<dbReference type="Proteomes" id="UP000015453">
    <property type="component" value="Unassembled WGS sequence"/>
</dbReference>
<evidence type="ECO:0000256" key="1">
    <source>
        <dbReference type="ARBA" id="ARBA00004123"/>
    </source>
</evidence>
<keyword evidence="2" id="KW-0813">Transport</keyword>
<dbReference type="Pfam" id="PF03810">
    <property type="entry name" value="IBN_N"/>
    <property type="match status" value="1"/>
</dbReference>
<dbReference type="PROSITE" id="PS50166">
    <property type="entry name" value="IMPORTIN_B_NT"/>
    <property type="match status" value="1"/>
</dbReference>
<comment type="subcellular location">
    <subcellularLocation>
        <location evidence="1">Nucleus</location>
    </subcellularLocation>
</comment>
<gene>
    <name evidence="5" type="ORF">M569_04632</name>
</gene>
<dbReference type="InterPro" id="IPR011989">
    <property type="entry name" value="ARM-like"/>
</dbReference>
<keyword evidence="6" id="KW-1185">Reference proteome</keyword>
<dbReference type="SUPFAM" id="SSF48371">
    <property type="entry name" value="ARM repeat"/>
    <property type="match status" value="1"/>
</dbReference>
<dbReference type="PANTHER" id="PTHR10997:SF7">
    <property type="entry name" value="IMPORTIN-11"/>
    <property type="match status" value="1"/>
</dbReference>
<evidence type="ECO:0000259" key="4">
    <source>
        <dbReference type="PROSITE" id="PS50166"/>
    </source>
</evidence>
<dbReference type="OrthoDB" id="361693at2759"/>
<keyword evidence="3" id="KW-0539">Nucleus</keyword>
<organism evidence="5 6">
    <name type="scientific">Genlisea aurea</name>
    <dbReference type="NCBI Taxonomy" id="192259"/>
    <lineage>
        <taxon>Eukaryota</taxon>
        <taxon>Viridiplantae</taxon>
        <taxon>Streptophyta</taxon>
        <taxon>Embryophyta</taxon>
        <taxon>Tracheophyta</taxon>
        <taxon>Spermatophyta</taxon>
        <taxon>Magnoliopsida</taxon>
        <taxon>eudicotyledons</taxon>
        <taxon>Gunneridae</taxon>
        <taxon>Pentapetalae</taxon>
        <taxon>asterids</taxon>
        <taxon>lamiids</taxon>
        <taxon>Lamiales</taxon>
        <taxon>Lentibulariaceae</taxon>
        <taxon>Genlisea</taxon>
    </lineage>
</organism>
<comment type="caution">
    <text evidence="5">The sequence shown here is derived from an EMBL/GenBank/DDBJ whole genome shotgun (WGS) entry which is preliminary data.</text>
</comment>